<feature type="transmembrane region" description="Helical" evidence="2">
    <location>
        <begin position="28"/>
        <end position="49"/>
    </location>
</feature>
<evidence type="ECO:0000256" key="1">
    <source>
        <dbReference type="SAM" id="MobiDB-lite"/>
    </source>
</evidence>
<reference evidence="3" key="1">
    <citation type="submission" date="2022-12" db="EMBL/GenBank/DDBJ databases">
        <authorList>
            <person name="Ruckert C."/>
            <person name="Busche T."/>
            <person name="Kalinowski J."/>
            <person name="Wittmann C."/>
        </authorList>
    </citation>
    <scope>NUCLEOTIDE SEQUENCE</scope>
    <source>
        <strain evidence="3">DSM 40467</strain>
    </source>
</reference>
<keyword evidence="4" id="KW-1185">Reference proteome</keyword>
<dbReference type="EMBL" id="CP114413">
    <property type="protein sequence ID" value="WAZ22455.1"/>
    <property type="molecule type" value="Genomic_DNA"/>
</dbReference>
<proteinExistence type="predicted"/>
<dbReference type="RefSeq" id="WP_269660074.1">
    <property type="nucleotide sequence ID" value="NZ_CP114413.1"/>
</dbReference>
<protein>
    <submittedName>
        <fullName evidence="3">GtrA family protein</fullName>
    </submittedName>
</protein>
<feature type="transmembrane region" description="Helical" evidence="2">
    <location>
        <begin position="125"/>
        <end position="148"/>
    </location>
</feature>
<keyword evidence="2" id="KW-0812">Transmembrane</keyword>
<organism evidence="3 4">
    <name type="scientific">Streptomyces cinnabarinus</name>
    <dbReference type="NCBI Taxonomy" id="67287"/>
    <lineage>
        <taxon>Bacteria</taxon>
        <taxon>Bacillati</taxon>
        <taxon>Actinomycetota</taxon>
        <taxon>Actinomycetes</taxon>
        <taxon>Kitasatosporales</taxon>
        <taxon>Streptomycetaceae</taxon>
        <taxon>Streptomyces</taxon>
    </lineage>
</organism>
<gene>
    <name evidence="3" type="ORF">STRCI_003709</name>
</gene>
<evidence type="ECO:0000313" key="3">
    <source>
        <dbReference type="EMBL" id="WAZ22455.1"/>
    </source>
</evidence>
<feature type="transmembrane region" description="Helical" evidence="2">
    <location>
        <begin position="94"/>
        <end position="113"/>
    </location>
</feature>
<keyword evidence="2" id="KW-1133">Transmembrane helix</keyword>
<sequence>MKSPLSSSTRKTKSEAATQAGPGPVASFVRFVALGGGVGILSSLAVALLAGVLPWVAANALITIASTLLCTELHARFTFGKGRRAGWREHWQSAGSATAAYLATSLAVTILHLARPTAGMLTEQIVYLSASALAGVARFLVLRLCVFATRPAKQQPRRTTRTAPVMLAA</sequence>
<evidence type="ECO:0000313" key="4">
    <source>
        <dbReference type="Proteomes" id="UP001164439"/>
    </source>
</evidence>
<evidence type="ECO:0000256" key="2">
    <source>
        <dbReference type="SAM" id="Phobius"/>
    </source>
</evidence>
<keyword evidence="2" id="KW-0472">Membrane</keyword>
<feature type="region of interest" description="Disordered" evidence="1">
    <location>
        <begin position="1"/>
        <end position="21"/>
    </location>
</feature>
<dbReference type="Proteomes" id="UP001164439">
    <property type="component" value="Chromosome"/>
</dbReference>
<accession>A0ABY7KD50</accession>
<name>A0ABY7KD50_9ACTN</name>